<comment type="caution">
    <text evidence="2">The sequence shown here is derived from an EMBL/GenBank/DDBJ whole genome shotgun (WGS) entry which is preliminary data.</text>
</comment>
<gene>
    <name evidence="2" type="ORF">Pan14r_38650</name>
</gene>
<dbReference type="InterPro" id="IPR007627">
    <property type="entry name" value="RNA_pol_sigma70_r2"/>
</dbReference>
<dbReference type="Pfam" id="PF04542">
    <property type="entry name" value="Sigma70_r2"/>
    <property type="match status" value="1"/>
</dbReference>
<protein>
    <submittedName>
        <fullName evidence="2">Sigma-70 region 2</fullName>
    </submittedName>
</protein>
<name>A0A5C5YB65_9PLAN</name>
<reference evidence="2 3" key="1">
    <citation type="submission" date="2019-02" db="EMBL/GenBank/DDBJ databases">
        <title>Deep-cultivation of Planctomycetes and their phenomic and genomic characterization uncovers novel biology.</title>
        <authorList>
            <person name="Wiegand S."/>
            <person name="Jogler M."/>
            <person name="Boedeker C."/>
            <person name="Pinto D."/>
            <person name="Vollmers J."/>
            <person name="Rivas-Marin E."/>
            <person name="Kohn T."/>
            <person name="Peeters S.H."/>
            <person name="Heuer A."/>
            <person name="Rast P."/>
            <person name="Oberbeckmann S."/>
            <person name="Bunk B."/>
            <person name="Jeske O."/>
            <person name="Meyerdierks A."/>
            <person name="Storesund J.E."/>
            <person name="Kallscheuer N."/>
            <person name="Luecker S."/>
            <person name="Lage O.M."/>
            <person name="Pohl T."/>
            <person name="Merkel B.J."/>
            <person name="Hornburger P."/>
            <person name="Mueller R.-W."/>
            <person name="Bruemmer F."/>
            <person name="Labrenz M."/>
            <person name="Spormann A.M."/>
            <person name="Op Den Camp H."/>
            <person name="Overmann J."/>
            <person name="Amann R."/>
            <person name="Jetten M.S.M."/>
            <person name="Mascher T."/>
            <person name="Medema M.H."/>
            <person name="Devos D.P."/>
            <person name="Kaster A.-K."/>
            <person name="Ovreas L."/>
            <person name="Rohde M."/>
            <person name="Galperin M.Y."/>
            <person name="Jogler C."/>
        </authorList>
    </citation>
    <scope>NUCLEOTIDE SEQUENCE [LARGE SCALE GENOMIC DNA]</scope>
    <source>
        <strain evidence="2 3">Pan14r</strain>
    </source>
</reference>
<dbReference type="Gene3D" id="1.10.1740.10">
    <property type="match status" value="1"/>
</dbReference>
<accession>A0A5C5YB65</accession>
<proteinExistence type="predicted"/>
<sequence>MTVIVRLRPEDIALTQRISSSRLIDLATPMVERTAHNISARSELQELDVEDIQQELLVHVIERVEHFDPDLGTELAFLTQIIRTGVAMLLRKSSRQRSNPPEGTDVCHLSDFVDGPSLKSEQRIVGMSIEDGDRRRHLSSRDPLAELELSDAIEERIATLPDDLQPIAGQLMTSNKKETAATFGLSRRKFSEAMKAITEHFAEVDWFTK</sequence>
<dbReference type="InterPro" id="IPR013325">
    <property type="entry name" value="RNA_pol_sigma_r2"/>
</dbReference>
<feature type="domain" description="RNA polymerase sigma-70 region 2" evidence="1">
    <location>
        <begin position="29"/>
        <end position="95"/>
    </location>
</feature>
<evidence type="ECO:0000313" key="3">
    <source>
        <dbReference type="Proteomes" id="UP000317238"/>
    </source>
</evidence>
<dbReference type="GO" id="GO:0006352">
    <property type="term" value="P:DNA-templated transcription initiation"/>
    <property type="evidence" value="ECO:0007669"/>
    <property type="project" value="InterPro"/>
</dbReference>
<organism evidence="2 3">
    <name type="scientific">Crateriforma conspicua</name>
    <dbReference type="NCBI Taxonomy" id="2527996"/>
    <lineage>
        <taxon>Bacteria</taxon>
        <taxon>Pseudomonadati</taxon>
        <taxon>Planctomycetota</taxon>
        <taxon>Planctomycetia</taxon>
        <taxon>Planctomycetales</taxon>
        <taxon>Planctomycetaceae</taxon>
        <taxon>Crateriforma</taxon>
    </lineage>
</organism>
<dbReference type="GO" id="GO:0003700">
    <property type="term" value="F:DNA-binding transcription factor activity"/>
    <property type="evidence" value="ECO:0007669"/>
    <property type="project" value="InterPro"/>
</dbReference>
<keyword evidence="3" id="KW-1185">Reference proteome</keyword>
<dbReference type="AlphaFoldDB" id="A0A5C5YB65"/>
<dbReference type="EMBL" id="SJPL01000001">
    <property type="protein sequence ID" value="TWT71555.1"/>
    <property type="molecule type" value="Genomic_DNA"/>
</dbReference>
<dbReference type="Proteomes" id="UP000317238">
    <property type="component" value="Unassembled WGS sequence"/>
</dbReference>
<evidence type="ECO:0000313" key="2">
    <source>
        <dbReference type="EMBL" id="TWT71555.1"/>
    </source>
</evidence>
<evidence type="ECO:0000259" key="1">
    <source>
        <dbReference type="Pfam" id="PF04542"/>
    </source>
</evidence>
<dbReference type="SUPFAM" id="SSF88946">
    <property type="entry name" value="Sigma2 domain of RNA polymerase sigma factors"/>
    <property type="match status" value="1"/>
</dbReference>